<dbReference type="InterPro" id="IPR054613">
    <property type="entry name" value="Peptidase_S78_dom"/>
</dbReference>
<keyword evidence="2" id="KW-0645">Protease</keyword>
<feature type="region of interest" description="Disordered" evidence="4">
    <location>
        <begin position="205"/>
        <end position="227"/>
    </location>
</feature>
<dbReference type="AlphaFoldDB" id="A0A327S7U8"/>
<evidence type="ECO:0000256" key="3">
    <source>
        <dbReference type="ARBA" id="ARBA00022801"/>
    </source>
</evidence>
<keyword evidence="1" id="KW-1188">Viral release from host cell</keyword>
<dbReference type="GO" id="GO:0008233">
    <property type="term" value="F:peptidase activity"/>
    <property type="evidence" value="ECO:0007669"/>
    <property type="project" value="UniProtKB-KW"/>
</dbReference>
<dbReference type="Pfam" id="PF04586">
    <property type="entry name" value="Peptidase_S78"/>
    <property type="match status" value="1"/>
</dbReference>
<evidence type="ECO:0000256" key="1">
    <source>
        <dbReference type="ARBA" id="ARBA00022612"/>
    </source>
</evidence>
<dbReference type="EMBL" id="QLLR01000028">
    <property type="protein sequence ID" value="RAJ24991.1"/>
    <property type="molecule type" value="Genomic_DNA"/>
</dbReference>
<organism evidence="6 7">
    <name type="scientific">Pedobacter cryoconitis</name>
    <dbReference type="NCBI Taxonomy" id="188932"/>
    <lineage>
        <taxon>Bacteria</taxon>
        <taxon>Pseudomonadati</taxon>
        <taxon>Bacteroidota</taxon>
        <taxon>Sphingobacteriia</taxon>
        <taxon>Sphingobacteriales</taxon>
        <taxon>Sphingobacteriaceae</taxon>
        <taxon>Pedobacter</taxon>
    </lineage>
</organism>
<accession>A0A327S7U8</accession>
<proteinExistence type="predicted"/>
<feature type="domain" description="Prohead serine protease" evidence="5">
    <location>
        <begin position="18"/>
        <end position="154"/>
    </location>
</feature>
<gene>
    <name evidence="6" type="ORF">LY11_04178</name>
</gene>
<evidence type="ECO:0000256" key="2">
    <source>
        <dbReference type="ARBA" id="ARBA00022670"/>
    </source>
</evidence>
<dbReference type="InterPro" id="IPR006433">
    <property type="entry name" value="Prohead_protease"/>
</dbReference>
<evidence type="ECO:0000313" key="7">
    <source>
        <dbReference type="Proteomes" id="UP000249754"/>
    </source>
</evidence>
<dbReference type="Proteomes" id="UP000249754">
    <property type="component" value="Unassembled WGS sequence"/>
</dbReference>
<evidence type="ECO:0000256" key="4">
    <source>
        <dbReference type="SAM" id="MobiDB-lite"/>
    </source>
</evidence>
<comment type="caution">
    <text evidence="6">The sequence shown here is derived from an EMBL/GenBank/DDBJ whole genome shotgun (WGS) entry which is preliminary data.</text>
</comment>
<evidence type="ECO:0000259" key="5">
    <source>
        <dbReference type="Pfam" id="PF04586"/>
    </source>
</evidence>
<sequence>MSKKLLHKSFEFNDITVDTESRTICGYASVFNVIDSDGDLITQGAFSKSLNENGVDSLKPRIVHLYQHNPVQLLGRPSVLREDSKGLYFETTIADTALGNEVLELYRNGTIKEHSIGFQTVKSSNKGSYNEISEVKLFEFSSVTWGANEQAQFTGFKSQFTSDSIIENCDKMIKMLKSEVTNDTIDQLQIFLNQVKTTHLNLTEKSVTEQSDPLQDSPDTDNPMELEPAIEVKNNDAELISSFLQGYNKK</sequence>
<dbReference type="NCBIfam" id="TIGR01543">
    <property type="entry name" value="proheadase_HK97"/>
    <property type="match status" value="1"/>
</dbReference>
<feature type="compositionally biased region" description="Polar residues" evidence="4">
    <location>
        <begin position="205"/>
        <end position="214"/>
    </location>
</feature>
<name>A0A327S7U8_9SPHI</name>
<reference evidence="6 7" key="1">
    <citation type="submission" date="2018-06" db="EMBL/GenBank/DDBJ databases">
        <title>Genomic Encyclopedia of Archaeal and Bacterial Type Strains, Phase II (KMG-II): from individual species to whole genera.</title>
        <authorList>
            <person name="Goeker M."/>
        </authorList>
    </citation>
    <scope>NUCLEOTIDE SEQUENCE [LARGE SCALE GENOMIC DNA]</scope>
    <source>
        <strain evidence="6 7">DSM 14825</strain>
    </source>
</reference>
<protein>
    <recommendedName>
        <fullName evidence="5">Prohead serine protease domain-containing protein</fullName>
    </recommendedName>
</protein>
<dbReference type="GO" id="GO:0006508">
    <property type="term" value="P:proteolysis"/>
    <property type="evidence" value="ECO:0007669"/>
    <property type="project" value="UniProtKB-KW"/>
</dbReference>
<keyword evidence="3" id="KW-0378">Hydrolase</keyword>
<evidence type="ECO:0000313" key="6">
    <source>
        <dbReference type="EMBL" id="RAJ24991.1"/>
    </source>
</evidence>
<dbReference type="RefSeq" id="WP_111635547.1">
    <property type="nucleotide sequence ID" value="NZ_QLLR01000028.1"/>
</dbReference>
<dbReference type="OrthoDB" id="1254575at2"/>